<dbReference type="GO" id="GO:0031931">
    <property type="term" value="C:TORC1 complex"/>
    <property type="evidence" value="ECO:0007669"/>
    <property type="project" value="InterPro"/>
</dbReference>
<dbReference type="GO" id="GO:0031932">
    <property type="term" value="C:TORC2 complex"/>
    <property type="evidence" value="ECO:0007669"/>
    <property type="project" value="InterPro"/>
</dbReference>
<dbReference type="InterPro" id="IPR019775">
    <property type="entry name" value="WD40_repeat_CS"/>
</dbReference>
<dbReference type="SUPFAM" id="SSF50978">
    <property type="entry name" value="WD40 repeat-like"/>
    <property type="match status" value="1"/>
</dbReference>
<evidence type="ECO:0000256" key="4">
    <source>
        <dbReference type="PROSITE-ProRule" id="PRU00221"/>
    </source>
</evidence>
<feature type="region of interest" description="Disordered" evidence="5">
    <location>
        <begin position="977"/>
        <end position="998"/>
    </location>
</feature>
<evidence type="ECO:0008006" key="8">
    <source>
        <dbReference type="Google" id="ProtNLM"/>
    </source>
</evidence>
<comment type="caution">
    <text evidence="6">The sequence shown here is derived from an EMBL/GenBank/DDBJ whole genome shotgun (WGS) entry which is preliminary data.</text>
</comment>
<dbReference type="GO" id="GO:0032956">
    <property type="term" value="P:regulation of actin cytoskeleton organization"/>
    <property type="evidence" value="ECO:0007669"/>
    <property type="project" value="TreeGrafter"/>
</dbReference>
<feature type="region of interest" description="Disordered" evidence="5">
    <location>
        <begin position="1"/>
        <end position="37"/>
    </location>
</feature>
<protein>
    <recommendedName>
        <fullName evidence="8">WD repeat protein</fullName>
    </recommendedName>
</protein>
<evidence type="ECO:0000313" key="7">
    <source>
        <dbReference type="Proteomes" id="UP000319663"/>
    </source>
</evidence>
<dbReference type="SMART" id="SM00320">
    <property type="entry name" value="WD40"/>
    <property type="match status" value="5"/>
</dbReference>
<accession>A0A507QQ42</accession>
<evidence type="ECO:0000256" key="5">
    <source>
        <dbReference type="SAM" id="MobiDB-lite"/>
    </source>
</evidence>
<keyword evidence="2 4" id="KW-0853">WD repeat</keyword>
<dbReference type="InterPro" id="IPR036322">
    <property type="entry name" value="WD40_repeat_dom_sf"/>
</dbReference>
<name>A0A507QQ42_MONPU</name>
<dbReference type="PROSITE" id="PS00678">
    <property type="entry name" value="WD_REPEATS_1"/>
    <property type="match status" value="1"/>
</dbReference>
<feature type="region of interest" description="Disordered" evidence="5">
    <location>
        <begin position="54"/>
        <end position="139"/>
    </location>
</feature>
<dbReference type="InterPro" id="IPR037588">
    <property type="entry name" value="MLST8"/>
</dbReference>
<feature type="repeat" description="WD" evidence="4">
    <location>
        <begin position="528"/>
        <end position="554"/>
    </location>
</feature>
<dbReference type="GO" id="GO:0031929">
    <property type="term" value="P:TOR signaling"/>
    <property type="evidence" value="ECO:0007669"/>
    <property type="project" value="InterPro"/>
</dbReference>
<dbReference type="InterPro" id="IPR015943">
    <property type="entry name" value="WD40/YVTN_repeat-like_dom_sf"/>
</dbReference>
<evidence type="ECO:0000313" key="6">
    <source>
        <dbReference type="EMBL" id="TQB69325.1"/>
    </source>
</evidence>
<dbReference type="PROSITE" id="PS50082">
    <property type="entry name" value="WD_REPEATS_2"/>
    <property type="match status" value="1"/>
</dbReference>
<sequence>MSDRSLKPEDQASRHELSLNRLTPDHEPYDPEDPHLAEEAQLLLSQFMNKPARNLKEGSHRNSGTIVHGHTAFHQPERVSKDGVQQTDGRRADYRLSGSSRSGSSREQRNGIARPSSTGKFTAMVTRRSRRPTSGPVNYYAKVSLGDSESDRDDNIAAEHNAASLSSLRRQLPDSRPSTKSFIVYSSPDVQVIGEFFSLLDNIYFSTHACYAPESSPAGYAKRFRNNPMHRVLHVDFDHRELSAILNMLPFCGLQQDALCSDISLCDRLIRAVASTPTEEMFGLLVDKISWICELSQLLAKYHANDVESFLLAVMKPDVKPSDSRRIHRLIGDILGLQVENGQRNLSQYVGSDKFCQLLTHLMDASALRRRHRADLERFLSDAKNGRLATVPCYVQGITVRDGAPSTRKTTRRPTNINNLLRRRELGNHVNQQIRSTTCQNLQRVLSWKGASNDVIVLAWSPDGTRFAVGATAQCDEHNMAYNRGNNLLLGDLTTNSLKELPDHWIPHSSQMVISNQTGMSPRLYMSVTAMQWFEDTLFTASYDNTVKLWDASNHASTFCFKTLRHRSKVQVMARSNFNGNILATGTDSIGLWDLFEEEPKYTALELIRPKKDIELIPTSLAWGTTTATNDILIAGMSERDPEDVLVPQNGHLGMWRASESGFLPVQLSPSSQNIFDVKWHPVLPAFATASSAPGTLRNVNSVVRIYEPLTSKRSIVEFDCPAIDINDVTFCPTNPNYVTASCTDGLTYVWDYRNPSEILHRLQHGEPLNQIDESLSREQADVGVRVALWGDAIDQFYTGASDGVLKLWNILLSPEDALVENKMTFPEEIMSGAFSGDKSNLLIGDSAGGIHILSSGAFVNGNDHCMNYERAIEPDYERNPELDSESGIEAAKSLLSSGRLVRHPIYGVGQGPHYDGPFAAWARPEGIPKEAIPLTPLEEKYQMQQFEGVPVEDRQGLDDQTRQSLAAHMRLARIRNQKRNESKRKRDDRNEVGKTNKLNRDHNYIDLCTDDERLFKLPKSKRRTRGRVITRVEPEVIDLTGDTDSEDVAESPSIEGAKIKPYVGCSTVRSLSVNPEDWEEDFWWPASADVDANIKDIDI</sequence>
<gene>
    <name evidence="6" type="ORF">MPDQ_001980</name>
</gene>
<dbReference type="Gene3D" id="2.130.10.10">
    <property type="entry name" value="YVTN repeat-like/Quinoprotein amine dehydrogenase"/>
    <property type="match status" value="1"/>
</dbReference>
<dbReference type="Proteomes" id="UP000319663">
    <property type="component" value="Unassembled WGS sequence"/>
</dbReference>
<dbReference type="InterPro" id="IPR001680">
    <property type="entry name" value="WD40_rpt"/>
</dbReference>
<dbReference type="PANTHER" id="PTHR19842">
    <property type="entry name" value="G BETA-LIKE PROTEIN GBL"/>
    <property type="match status" value="1"/>
</dbReference>
<dbReference type="EMBL" id="VIFY01000159">
    <property type="protein sequence ID" value="TQB69325.1"/>
    <property type="molecule type" value="Genomic_DNA"/>
</dbReference>
<dbReference type="PANTHER" id="PTHR19842:SF2">
    <property type="entry name" value="WD REPEAT PROTEIN (AFU_ORTHOLOGUE AFUA_5G04300)"/>
    <property type="match status" value="1"/>
</dbReference>
<dbReference type="STRING" id="5098.A0A507QQ42"/>
<feature type="compositionally biased region" description="Basic and acidic residues" evidence="5">
    <location>
        <begin position="979"/>
        <end position="998"/>
    </location>
</feature>
<keyword evidence="7" id="KW-1185">Reference proteome</keyword>
<dbReference type="AlphaFoldDB" id="A0A507QQ42"/>
<evidence type="ECO:0000256" key="1">
    <source>
        <dbReference type="ARBA" id="ARBA00009890"/>
    </source>
</evidence>
<dbReference type="Pfam" id="PF00400">
    <property type="entry name" value="WD40"/>
    <property type="match status" value="1"/>
</dbReference>
<evidence type="ECO:0000256" key="2">
    <source>
        <dbReference type="ARBA" id="ARBA00022574"/>
    </source>
</evidence>
<reference evidence="6 7" key="1">
    <citation type="submission" date="2019-06" db="EMBL/GenBank/DDBJ databases">
        <title>Wine fermentation using esterase from Monascus purpureus.</title>
        <authorList>
            <person name="Geng C."/>
            <person name="Zhang Y."/>
        </authorList>
    </citation>
    <scope>NUCLEOTIDE SEQUENCE [LARGE SCALE GENOMIC DNA]</scope>
    <source>
        <strain evidence="6">HQ1</strain>
    </source>
</reference>
<organism evidence="6 7">
    <name type="scientific">Monascus purpureus</name>
    <name type="common">Red mold</name>
    <name type="synonym">Monascus anka</name>
    <dbReference type="NCBI Taxonomy" id="5098"/>
    <lineage>
        <taxon>Eukaryota</taxon>
        <taxon>Fungi</taxon>
        <taxon>Dikarya</taxon>
        <taxon>Ascomycota</taxon>
        <taxon>Pezizomycotina</taxon>
        <taxon>Eurotiomycetes</taxon>
        <taxon>Eurotiomycetidae</taxon>
        <taxon>Eurotiales</taxon>
        <taxon>Aspergillaceae</taxon>
        <taxon>Monascus</taxon>
    </lineage>
</organism>
<dbReference type="FunFam" id="2.130.10.10:FF:000969">
    <property type="entry name" value="WD repeat protein"/>
    <property type="match status" value="1"/>
</dbReference>
<evidence type="ECO:0000256" key="3">
    <source>
        <dbReference type="ARBA" id="ARBA00022737"/>
    </source>
</evidence>
<comment type="similarity">
    <text evidence="1">Belongs to the WD repeat LST8 family.</text>
</comment>
<proteinExistence type="inferred from homology"/>
<dbReference type="OrthoDB" id="10248252at2759"/>
<keyword evidence="3" id="KW-0677">Repeat</keyword>